<dbReference type="GO" id="GO:0005525">
    <property type="term" value="F:GTP binding"/>
    <property type="evidence" value="ECO:0007669"/>
    <property type="project" value="InterPro"/>
</dbReference>
<dbReference type="PANTHER" id="PTHR42714:SF7">
    <property type="entry name" value="G DOMAIN-CONTAINING PROTEIN"/>
    <property type="match status" value="1"/>
</dbReference>
<dbReference type="AlphaFoldDB" id="A0A557QH35"/>
<accession>A0A557QH35</accession>
<dbReference type="PANTHER" id="PTHR42714">
    <property type="entry name" value="TRNA MODIFICATION GTPASE GTPBP3"/>
    <property type="match status" value="1"/>
</dbReference>
<dbReference type="EMBL" id="VMNK01000017">
    <property type="protein sequence ID" value="TVO52235.1"/>
    <property type="molecule type" value="Genomic_DNA"/>
</dbReference>
<protein>
    <submittedName>
        <fullName evidence="2">DUF3482 domain-containing protein</fullName>
    </submittedName>
</protein>
<dbReference type="InterPro" id="IPR027417">
    <property type="entry name" value="P-loop_NTPase"/>
</dbReference>
<name>A0A557QH35_9RHOO</name>
<dbReference type="Proteomes" id="UP000319502">
    <property type="component" value="Unassembled WGS sequence"/>
</dbReference>
<dbReference type="OrthoDB" id="5406017at2"/>
<keyword evidence="3" id="KW-1185">Reference proteome</keyword>
<dbReference type="SUPFAM" id="SSF52540">
    <property type="entry name" value="P-loop containing nucleoside triphosphate hydrolases"/>
    <property type="match status" value="1"/>
</dbReference>
<proteinExistence type="predicted"/>
<evidence type="ECO:0000313" key="2">
    <source>
        <dbReference type="EMBL" id="TVO52235.1"/>
    </source>
</evidence>
<dbReference type="GO" id="GO:0002098">
    <property type="term" value="P:tRNA wobble uridine modification"/>
    <property type="evidence" value="ECO:0007669"/>
    <property type="project" value="TreeGrafter"/>
</dbReference>
<dbReference type="InterPro" id="IPR021871">
    <property type="entry name" value="DUF3482"/>
</dbReference>
<dbReference type="GO" id="GO:0005829">
    <property type="term" value="C:cytosol"/>
    <property type="evidence" value="ECO:0007669"/>
    <property type="project" value="TreeGrafter"/>
</dbReference>
<dbReference type="GO" id="GO:0030488">
    <property type="term" value="P:tRNA methylation"/>
    <property type="evidence" value="ECO:0007669"/>
    <property type="project" value="TreeGrafter"/>
</dbReference>
<organism evidence="2 3">
    <name type="scientific">Denitromonas halophila</name>
    <dbReference type="NCBI Taxonomy" id="1629404"/>
    <lineage>
        <taxon>Bacteria</taxon>
        <taxon>Pseudomonadati</taxon>
        <taxon>Pseudomonadota</taxon>
        <taxon>Betaproteobacteria</taxon>
        <taxon>Rhodocyclales</taxon>
        <taxon>Zoogloeaceae</taxon>
        <taxon>Denitromonas</taxon>
    </lineage>
</organism>
<reference evidence="2 3" key="1">
    <citation type="submission" date="2019-07" db="EMBL/GenBank/DDBJ databases">
        <title>The pathways for chlorine oxyanion respiration interact through the shared metabolite chlorate.</title>
        <authorList>
            <person name="Barnum T.P."/>
            <person name="Cheng Y."/>
            <person name="Hill K.A."/>
            <person name="Lucas L.N."/>
            <person name="Carlson H.K."/>
            <person name="Coates J.D."/>
        </authorList>
    </citation>
    <scope>NUCLEOTIDE SEQUENCE [LARGE SCALE GENOMIC DNA]</scope>
    <source>
        <strain evidence="2 3">SFB-3</strain>
    </source>
</reference>
<dbReference type="Pfam" id="PF01926">
    <property type="entry name" value="MMR_HSR1"/>
    <property type="match status" value="1"/>
</dbReference>
<gene>
    <name evidence="2" type="ORF">FHP91_17515</name>
</gene>
<dbReference type="CDD" id="cd00882">
    <property type="entry name" value="Ras_like_GTPase"/>
    <property type="match status" value="1"/>
</dbReference>
<dbReference type="Pfam" id="PF11981">
    <property type="entry name" value="DUF3482"/>
    <property type="match status" value="1"/>
</dbReference>
<comment type="caution">
    <text evidence="2">The sequence shown here is derived from an EMBL/GenBank/DDBJ whole genome shotgun (WGS) entry which is preliminary data.</text>
</comment>
<dbReference type="InterPro" id="IPR006073">
    <property type="entry name" value="GTP-bd"/>
</dbReference>
<sequence length="464" mass="50221">MADPIRIAVVGHTNTGKTSLLRTLLRDTRFGDVSDRPSTTRHVEGARLLADGTPILSLFDTPGMEDAIALLDYIDTLAPAHARSDGPERIRQFLGSAEAHARYEQEAKVLRQLLDSDAAFYVVDVRDPVLPKHRDELTLLADCARPLLPVLNFVHAPESREAQWREALARVGLHAQVRFDTVAPELGGERRLYEALATLLANRRDALEHLIASRERDARSRHIAAARLVAELLIDIAATRQQVDADENAIQHAVDNLHQAVRTREQRCVDALLALYGFSQKDVSSAPLPLLDGRWEDDLFNPESLRSMGISLGKGAAAGAAAGVGIDLLAGGLTLGAAAALGAIIGGTWQSLSDYGDRLLGKLTGSRELTVDDAILRLLALRQQHLLRALAGRGHAALAPVELSTQEISRWRDAALPDALELARAHPAWSGLVNRPRDDMPDRQQAIAALATSVAAENNTPAAQ</sequence>
<evidence type="ECO:0000259" key="1">
    <source>
        <dbReference type="Pfam" id="PF01926"/>
    </source>
</evidence>
<dbReference type="Gene3D" id="3.40.50.300">
    <property type="entry name" value="P-loop containing nucleotide triphosphate hydrolases"/>
    <property type="match status" value="1"/>
</dbReference>
<evidence type="ECO:0000313" key="3">
    <source>
        <dbReference type="Proteomes" id="UP000319502"/>
    </source>
</evidence>
<dbReference type="RefSeq" id="WP_144310816.1">
    <property type="nucleotide sequence ID" value="NZ_VMNK01000017.1"/>
</dbReference>
<feature type="domain" description="G" evidence="1">
    <location>
        <begin position="6"/>
        <end position="152"/>
    </location>
</feature>